<evidence type="ECO:0000313" key="2">
    <source>
        <dbReference type="Proteomes" id="UP001596108"/>
    </source>
</evidence>
<organism evidence="1 2">
    <name type="scientific">Cohnella yongneupensis</name>
    <dbReference type="NCBI Taxonomy" id="425006"/>
    <lineage>
        <taxon>Bacteria</taxon>
        <taxon>Bacillati</taxon>
        <taxon>Bacillota</taxon>
        <taxon>Bacilli</taxon>
        <taxon>Bacillales</taxon>
        <taxon>Paenibacillaceae</taxon>
        <taxon>Cohnella</taxon>
    </lineage>
</organism>
<dbReference type="EMBL" id="JBHSNC010000017">
    <property type="protein sequence ID" value="MFC5528997.1"/>
    <property type="molecule type" value="Genomic_DNA"/>
</dbReference>
<dbReference type="SUPFAM" id="SSF52540">
    <property type="entry name" value="P-loop containing nucleoside triphosphate hydrolases"/>
    <property type="match status" value="1"/>
</dbReference>
<comment type="caution">
    <text evidence="1">The sequence shown here is derived from an EMBL/GenBank/DDBJ whole genome shotgun (WGS) entry which is preliminary data.</text>
</comment>
<protein>
    <recommendedName>
        <fullName evidence="3">Sulfotransferase family protein</fullName>
    </recommendedName>
</protein>
<proteinExistence type="predicted"/>
<dbReference type="RefSeq" id="WP_378110865.1">
    <property type="nucleotide sequence ID" value="NZ_JBHSNC010000017.1"/>
</dbReference>
<dbReference type="InterPro" id="IPR027417">
    <property type="entry name" value="P-loop_NTPase"/>
</dbReference>
<accession>A0ABW0QY86</accession>
<evidence type="ECO:0008006" key="3">
    <source>
        <dbReference type="Google" id="ProtNLM"/>
    </source>
</evidence>
<name>A0ABW0QY86_9BACL</name>
<keyword evidence="2" id="KW-1185">Reference proteome</keyword>
<sequence length="301" mass="34045">MFGFKRKTKLLIHAGTPKTGTTTFQQSMFAHRDRLLKEGILYPDLDIAPGMMKKHQWLVQHLLEEDRASFRSKFDELSDMSVKSRATLVVLSTEGIFNHWSNYSAIARGMLSDLANLFDVSVWCVFREPLAFALSRYGQVVKNPPTKYTPENGTSLSMEDIIQYPSFRKRLDYANFIYGIESLFGKESIVVTQYESADILVQARSILGVSDTTLPDVPRMNESLSPLGVDLVRRMNSVQLPEAREELLAKIAYIDKLLGSTSYPQTVSAEFRRQIKALSAPSEKLLAERFGIRWTSNSTGD</sequence>
<reference evidence="2" key="1">
    <citation type="journal article" date="2019" name="Int. J. Syst. Evol. Microbiol.">
        <title>The Global Catalogue of Microorganisms (GCM) 10K type strain sequencing project: providing services to taxonomists for standard genome sequencing and annotation.</title>
        <authorList>
            <consortium name="The Broad Institute Genomics Platform"/>
            <consortium name="The Broad Institute Genome Sequencing Center for Infectious Disease"/>
            <person name="Wu L."/>
            <person name="Ma J."/>
        </authorList>
    </citation>
    <scope>NUCLEOTIDE SEQUENCE [LARGE SCALE GENOMIC DNA]</scope>
    <source>
        <strain evidence="2">CGMCC 1.18578</strain>
    </source>
</reference>
<gene>
    <name evidence="1" type="ORF">ACFPQ4_05950</name>
</gene>
<dbReference type="Gene3D" id="3.40.50.300">
    <property type="entry name" value="P-loop containing nucleotide triphosphate hydrolases"/>
    <property type="match status" value="1"/>
</dbReference>
<evidence type="ECO:0000313" key="1">
    <source>
        <dbReference type="EMBL" id="MFC5528997.1"/>
    </source>
</evidence>
<dbReference type="Proteomes" id="UP001596108">
    <property type="component" value="Unassembled WGS sequence"/>
</dbReference>